<evidence type="ECO:0000313" key="2">
    <source>
        <dbReference type="Proteomes" id="UP000814078"/>
    </source>
</evidence>
<proteinExistence type="predicted"/>
<dbReference type="EMBL" id="WKCM01000028">
    <property type="protein sequence ID" value="MCF5320016.1"/>
    <property type="molecule type" value="Genomic_DNA"/>
</dbReference>
<gene>
    <name evidence="1" type="ORF">GIW13_17160</name>
</gene>
<keyword evidence="2" id="KW-1185">Reference proteome</keyword>
<name>A0ABS9G8I2_9PSED</name>
<accession>A0ABS9G8I2</accession>
<comment type="caution">
    <text evidence="1">The sequence shown here is derived from an EMBL/GenBank/DDBJ whole genome shotgun (WGS) entry which is preliminary data.</text>
</comment>
<evidence type="ECO:0000313" key="1">
    <source>
        <dbReference type="EMBL" id="MCF5320016.1"/>
    </source>
</evidence>
<dbReference type="Proteomes" id="UP000814078">
    <property type="component" value="Unassembled WGS sequence"/>
</dbReference>
<protein>
    <submittedName>
        <fullName evidence="1">Uncharacterized protein</fullName>
    </submittedName>
</protein>
<organism evidence="1 2">
    <name type="scientific">Pseudomonas simiae</name>
    <dbReference type="NCBI Taxonomy" id="321846"/>
    <lineage>
        <taxon>Bacteria</taxon>
        <taxon>Pseudomonadati</taxon>
        <taxon>Pseudomonadota</taxon>
        <taxon>Gammaproteobacteria</taxon>
        <taxon>Pseudomonadales</taxon>
        <taxon>Pseudomonadaceae</taxon>
        <taxon>Pseudomonas</taxon>
    </lineage>
</organism>
<dbReference type="RefSeq" id="WP_236267154.1">
    <property type="nucleotide sequence ID" value="NZ_WKCH01000016.1"/>
</dbReference>
<sequence>MTKALEFGAQMWSMLDQTFHESAEANGYDGHPEKAQLWAGFLAAAGGAMAADIGPVNARAIIDTVSLSCVEIAKDELRVVKP</sequence>
<reference evidence="1 2" key="1">
    <citation type="submission" date="2019-11" db="EMBL/GenBank/DDBJ databases">
        <title>Epiphytic Pseudomonas syringae from cherry orchards.</title>
        <authorList>
            <person name="Hulin M.T."/>
        </authorList>
    </citation>
    <scope>NUCLEOTIDE SEQUENCE [LARGE SCALE GENOMIC DNA]</scope>
    <source>
        <strain evidence="1 2">PA-5-11C</strain>
    </source>
</reference>